<dbReference type="EMBL" id="JAHDYR010000014">
    <property type="protein sequence ID" value="KAG9394579.1"/>
    <property type="molecule type" value="Genomic_DNA"/>
</dbReference>
<dbReference type="AlphaFoldDB" id="A0A8J6B599"/>
<evidence type="ECO:0000313" key="2">
    <source>
        <dbReference type="Proteomes" id="UP000717585"/>
    </source>
</evidence>
<comment type="caution">
    <text evidence="1">The sequence shown here is derived from an EMBL/GenBank/DDBJ whole genome shotgun (WGS) entry which is preliminary data.</text>
</comment>
<name>A0A8J6B599_9EUKA</name>
<evidence type="ECO:0000313" key="1">
    <source>
        <dbReference type="EMBL" id="KAG9394579.1"/>
    </source>
</evidence>
<protein>
    <submittedName>
        <fullName evidence="1">Uncharacterized protein</fullName>
    </submittedName>
</protein>
<accession>A0A8J6B599</accession>
<keyword evidence="2" id="KW-1185">Reference proteome</keyword>
<proteinExistence type="predicted"/>
<dbReference type="Proteomes" id="UP000717585">
    <property type="component" value="Unassembled WGS sequence"/>
</dbReference>
<reference evidence="1" key="1">
    <citation type="submission" date="2021-05" db="EMBL/GenBank/DDBJ databases">
        <title>A free-living protist that lacks canonical eukaryotic 1 DNA replication and segregation systems.</title>
        <authorList>
            <person name="Salas-Leiva D.E."/>
            <person name="Tromer E.C."/>
            <person name="Curtis B.A."/>
            <person name="Jerlstrom-Hultqvist J."/>
            <person name="Kolisko M."/>
            <person name="Yi Z."/>
            <person name="Salas-Leiva J.S."/>
            <person name="Gallot-Lavallee L."/>
            <person name="Kops G.J.P.L."/>
            <person name="Archibald J.M."/>
            <person name="Simpson A.G.B."/>
            <person name="Roger A.J."/>
        </authorList>
    </citation>
    <scope>NUCLEOTIDE SEQUENCE</scope>
    <source>
        <strain evidence="1">BICM</strain>
    </source>
</reference>
<gene>
    <name evidence="1" type="ORF">J8273_3830</name>
</gene>
<sequence>MDFTRFDKHQKIEERAISMDNPEYAQVVDLICKQFGRQYTAARVCQMICELNLSRKKGDTLWALADPQQMLRFMLICYKITKDVPSDDVYWMDETHVDPRNTWRRKGWSNKGQRY</sequence>
<organism evidence="1 2">
    <name type="scientific">Carpediemonas membranifera</name>
    <dbReference type="NCBI Taxonomy" id="201153"/>
    <lineage>
        <taxon>Eukaryota</taxon>
        <taxon>Metamonada</taxon>
        <taxon>Carpediemonas-like organisms</taxon>
        <taxon>Carpediemonas</taxon>
    </lineage>
</organism>